<feature type="compositionally biased region" description="Low complexity" evidence="1">
    <location>
        <begin position="30"/>
        <end position="41"/>
    </location>
</feature>
<evidence type="ECO:0000313" key="2">
    <source>
        <dbReference type="EMBL" id="MFG3190581.1"/>
    </source>
</evidence>
<organism evidence="2 3">
    <name type="scientific">Streptomyces omiyaensis</name>
    <dbReference type="NCBI Taxonomy" id="68247"/>
    <lineage>
        <taxon>Bacteria</taxon>
        <taxon>Bacillati</taxon>
        <taxon>Actinomycetota</taxon>
        <taxon>Actinomycetes</taxon>
        <taxon>Kitasatosporales</taxon>
        <taxon>Streptomycetaceae</taxon>
        <taxon>Streptomyces</taxon>
    </lineage>
</organism>
<evidence type="ECO:0000256" key="1">
    <source>
        <dbReference type="SAM" id="MobiDB-lite"/>
    </source>
</evidence>
<evidence type="ECO:0008006" key="4">
    <source>
        <dbReference type="Google" id="ProtNLM"/>
    </source>
</evidence>
<feature type="compositionally biased region" description="Low complexity" evidence="1">
    <location>
        <begin position="49"/>
        <end position="90"/>
    </location>
</feature>
<protein>
    <recommendedName>
        <fullName evidence="4">Lipoprotein</fullName>
    </recommendedName>
</protein>
<dbReference type="PROSITE" id="PS51257">
    <property type="entry name" value="PROKAR_LIPOPROTEIN"/>
    <property type="match status" value="1"/>
</dbReference>
<comment type="caution">
    <text evidence="2">The sequence shown here is derived from an EMBL/GenBank/DDBJ whole genome shotgun (WGS) entry which is preliminary data.</text>
</comment>
<dbReference type="RefSeq" id="WP_189847911.1">
    <property type="nucleotide sequence ID" value="NZ_BMVV01000003.1"/>
</dbReference>
<accession>A0ABW7BT83</accession>
<reference evidence="2 3" key="1">
    <citation type="submission" date="2024-10" db="EMBL/GenBank/DDBJ databases">
        <title>The Natural Products Discovery Center: Release of the First 8490 Sequenced Strains for Exploring Actinobacteria Biosynthetic Diversity.</title>
        <authorList>
            <person name="Kalkreuter E."/>
            <person name="Kautsar S.A."/>
            <person name="Yang D."/>
            <person name="Bader C.D."/>
            <person name="Teijaro C.N."/>
            <person name="Fluegel L."/>
            <person name="Davis C.M."/>
            <person name="Simpson J.R."/>
            <person name="Lauterbach L."/>
            <person name="Steele A.D."/>
            <person name="Gui C."/>
            <person name="Meng S."/>
            <person name="Li G."/>
            <person name="Viehrig K."/>
            <person name="Ye F."/>
            <person name="Su P."/>
            <person name="Kiefer A.F."/>
            <person name="Nichols A."/>
            <person name="Cepeda A.J."/>
            <person name="Yan W."/>
            <person name="Fan B."/>
            <person name="Jiang Y."/>
            <person name="Adhikari A."/>
            <person name="Zheng C.-J."/>
            <person name="Schuster L."/>
            <person name="Cowan T.M."/>
            <person name="Smanski M.J."/>
            <person name="Chevrette M.G."/>
            <person name="De Carvalho L.P.S."/>
            <person name="Shen B."/>
        </authorList>
    </citation>
    <scope>NUCLEOTIDE SEQUENCE [LARGE SCALE GENOMIC DNA]</scope>
    <source>
        <strain evidence="2 3">NPDC048229</strain>
    </source>
</reference>
<gene>
    <name evidence="2" type="ORF">ACGFYS_16755</name>
</gene>
<name>A0ABW7BT83_9ACTN</name>
<keyword evidence="3" id="KW-1185">Reference proteome</keyword>
<dbReference type="EMBL" id="JBICZW010000009">
    <property type="protein sequence ID" value="MFG3190581.1"/>
    <property type="molecule type" value="Genomic_DNA"/>
</dbReference>
<feature type="region of interest" description="Disordered" evidence="1">
    <location>
        <begin position="30"/>
        <end position="90"/>
    </location>
</feature>
<evidence type="ECO:0000313" key="3">
    <source>
        <dbReference type="Proteomes" id="UP001604282"/>
    </source>
</evidence>
<dbReference type="Proteomes" id="UP001604282">
    <property type="component" value="Unassembled WGS sequence"/>
</dbReference>
<sequence length="206" mass="20553">MERRAERRSGRAWGAVPAVVAALVVGVGGCADADAPAAPDGPRGGGTASGPAAPGADPGPATEPAPATTATPSPATPATTATPSEGATGAPRSGAVLVEVVVNGGYAGVTNRLVVHEDGSWTVRSRDQESRGGRMTAAGLAGLRAALEDPAYARVPERPSGRPVADGFRYFVTHDHRLVVAGDGDRPAALQRVFDALPEGGPPTSP</sequence>
<proteinExistence type="predicted"/>